<dbReference type="EMBL" id="JACHOC010000001">
    <property type="protein sequence ID" value="MBB4620893.1"/>
    <property type="molecule type" value="Genomic_DNA"/>
</dbReference>
<evidence type="ECO:0000313" key="2">
    <source>
        <dbReference type="Proteomes" id="UP000533637"/>
    </source>
</evidence>
<protein>
    <submittedName>
        <fullName evidence="1">Uncharacterized protein</fullName>
    </submittedName>
</protein>
<name>A0ABR6KJA2_9BACT</name>
<comment type="caution">
    <text evidence="1">The sequence shown here is derived from an EMBL/GenBank/DDBJ whole genome shotgun (WGS) entry which is preliminary data.</text>
</comment>
<keyword evidence="2" id="KW-1185">Reference proteome</keyword>
<proteinExistence type="predicted"/>
<gene>
    <name evidence="1" type="ORF">GGQ57_000767</name>
</gene>
<accession>A0ABR6KJA2</accession>
<evidence type="ECO:0000313" key="1">
    <source>
        <dbReference type="EMBL" id="MBB4620893.1"/>
    </source>
</evidence>
<dbReference type="Proteomes" id="UP000533637">
    <property type="component" value="Unassembled WGS sequence"/>
</dbReference>
<organism evidence="1 2">
    <name type="scientific">Parabacteroides faecis</name>
    <dbReference type="NCBI Taxonomy" id="1217282"/>
    <lineage>
        <taxon>Bacteria</taxon>
        <taxon>Pseudomonadati</taxon>
        <taxon>Bacteroidota</taxon>
        <taxon>Bacteroidia</taxon>
        <taxon>Bacteroidales</taxon>
        <taxon>Tannerellaceae</taxon>
        <taxon>Parabacteroides</taxon>
    </lineage>
</organism>
<sequence>MADKFDKLYDSRTYLTKICHTGNHYISSRHLLSHSQGASKSKVPTIYYYTVQGSQPGYTG</sequence>
<reference evidence="1 2" key="1">
    <citation type="submission" date="2020-08" db="EMBL/GenBank/DDBJ databases">
        <title>Genomic Encyclopedia of Type Strains, Phase IV (KMG-IV): sequencing the most valuable type-strain genomes for metagenomic binning, comparative biology and taxonomic classification.</title>
        <authorList>
            <person name="Goeker M."/>
        </authorList>
    </citation>
    <scope>NUCLEOTIDE SEQUENCE [LARGE SCALE GENOMIC DNA]</scope>
    <source>
        <strain evidence="1 2">DSM 102983</strain>
    </source>
</reference>